<dbReference type="PANTHER" id="PTHR47385:SF14">
    <property type="entry name" value="TRANSGELIN"/>
    <property type="match status" value="1"/>
</dbReference>
<dbReference type="GO" id="GO:0015629">
    <property type="term" value="C:actin cytoskeleton"/>
    <property type="evidence" value="ECO:0007669"/>
    <property type="project" value="TreeGrafter"/>
</dbReference>
<dbReference type="PROSITE" id="PS50021">
    <property type="entry name" value="CH"/>
    <property type="match status" value="1"/>
</dbReference>
<reference evidence="2" key="1">
    <citation type="submission" date="2023-10" db="EMBL/GenBank/DDBJ databases">
        <title>Genome assembly of Pristionchus species.</title>
        <authorList>
            <person name="Yoshida K."/>
            <person name="Sommer R.J."/>
        </authorList>
    </citation>
    <scope>NUCLEOTIDE SEQUENCE</scope>
    <source>
        <strain evidence="2">RS5133</strain>
    </source>
</reference>
<evidence type="ECO:0000313" key="2">
    <source>
        <dbReference type="EMBL" id="GMT11035.1"/>
    </source>
</evidence>
<dbReference type="Pfam" id="PF00307">
    <property type="entry name" value="CH"/>
    <property type="match status" value="1"/>
</dbReference>
<name>A0AAV5UXV8_9BILA</name>
<evidence type="ECO:0000313" key="3">
    <source>
        <dbReference type="Proteomes" id="UP001432322"/>
    </source>
</evidence>
<evidence type="ECO:0000259" key="1">
    <source>
        <dbReference type="PROSITE" id="PS50021"/>
    </source>
</evidence>
<dbReference type="InterPro" id="IPR001715">
    <property type="entry name" value="CH_dom"/>
</dbReference>
<dbReference type="InterPro" id="IPR003096">
    <property type="entry name" value="SM22_calponin"/>
</dbReference>
<dbReference type="InterPro" id="IPR050606">
    <property type="entry name" value="Calponin-like"/>
</dbReference>
<dbReference type="Proteomes" id="UP001432322">
    <property type="component" value="Unassembled WGS sequence"/>
</dbReference>
<feature type="domain" description="Calponin-homology (CH)" evidence="1">
    <location>
        <begin position="47"/>
        <end position="153"/>
    </location>
</feature>
<accession>A0AAV5UXV8</accession>
<dbReference type="PANTHER" id="PTHR47385">
    <property type="entry name" value="CALPONIN"/>
    <property type="match status" value="1"/>
</dbReference>
<dbReference type="EMBL" id="BTSY01000001">
    <property type="protein sequence ID" value="GMT11035.1"/>
    <property type="molecule type" value="Genomic_DNA"/>
</dbReference>
<dbReference type="PRINTS" id="PR00888">
    <property type="entry name" value="SM22CALPONIN"/>
</dbReference>
<protein>
    <recommendedName>
        <fullName evidence="1">Calponin-homology (CH) domain-containing protein</fullName>
    </recommendedName>
</protein>
<dbReference type="SMART" id="SM00033">
    <property type="entry name" value="CH"/>
    <property type="match status" value="1"/>
</dbReference>
<dbReference type="GO" id="GO:0007015">
    <property type="term" value="P:actin filament organization"/>
    <property type="evidence" value="ECO:0007669"/>
    <property type="project" value="TreeGrafter"/>
</dbReference>
<organism evidence="2 3">
    <name type="scientific">Pristionchus fissidentatus</name>
    <dbReference type="NCBI Taxonomy" id="1538716"/>
    <lineage>
        <taxon>Eukaryota</taxon>
        <taxon>Metazoa</taxon>
        <taxon>Ecdysozoa</taxon>
        <taxon>Nematoda</taxon>
        <taxon>Chromadorea</taxon>
        <taxon>Rhabditida</taxon>
        <taxon>Rhabditina</taxon>
        <taxon>Diplogasteromorpha</taxon>
        <taxon>Diplogasteroidea</taxon>
        <taxon>Neodiplogasteridae</taxon>
        <taxon>Pristionchus</taxon>
    </lineage>
</organism>
<gene>
    <name evidence="2" type="ORF">PFISCL1PPCAC_2332</name>
</gene>
<dbReference type="Gene3D" id="1.10.418.10">
    <property type="entry name" value="Calponin-like domain"/>
    <property type="match status" value="1"/>
</dbReference>
<dbReference type="SUPFAM" id="SSF47576">
    <property type="entry name" value="Calponin-homology domain, CH-domain"/>
    <property type="match status" value="1"/>
</dbReference>
<comment type="caution">
    <text evidence="2">The sequence shown here is derived from an EMBL/GenBank/DDBJ whole genome shotgun (WGS) entry which is preliminary data.</text>
</comment>
<sequence>MAEGWFKFTGSSPYPALTANSDHSKFTYGNKQNRQFRMAWIQGKRDEGKETMVLDWISRSIGVSFDDRENAAENFADGIMLCEFLQSINSHALARKISYKSSRFAATENVENFQDGLISLGLNRSQLFPISDLIEKKDITSLVNTLAVLKEMV</sequence>
<dbReference type="AlphaFoldDB" id="A0AAV5UXV8"/>
<dbReference type="InterPro" id="IPR036872">
    <property type="entry name" value="CH_dom_sf"/>
</dbReference>
<proteinExistence type="predicted"/>
<dbReference type="GO" id="GO:0051015">
    <property type="term" value="F:actin filament binding"/>
    <property type="evidence" value="ECO:0007669"/>
    <property type="project" value="TreeGrafter"/>
</dbReference>
<keyword evidence="3" id="KW-1185">Reference proteome</keyword>
<feature type="non-terminal residue" evidence="2">
    <location>
        <position position="153"/>
    </location>
</feature>